<reference evidence="1" key="1">
    <citation type="journal article" date="2013" name="Genome Biol.">
        <title>Draft genome of the mountain pine beetle, Dendroctonus ponderosae Hopkins, a major forest pest.</title>
        <authorList>
            <person name="Keeling C.I."/>
            <person name="Yuen M.M."/>
            <person name="Liao N.Y."/>
            <person name="Docking T.R."/>
            <person name="Chan S.K."/>
            <person name="Taylor G.A."/>
            <person name="Palmquist D.L."/>
            <person name="Jackman S.D."/>
            <person name="Nguyen A."/>
            <person name="Li M."/>
            <person name="Henderson H."/>
            <person name="Janes J.K."/>
            <person name="Zhao Y."/>
            <person name="Pandoh P."/>
            <person name="Moore R."/>
            <person name="Sperling F.A."/>
            <person name="Huber D.P."/>
            <person name="Birol I."/>
            <person name="Jones S.J."/>
            <person name="Bohlmann J."/>
        </authorList>
    </citation>
    <scope>NUCLEOTIDE SEQUENCE</scope>
</reference>
<accession>N6T7S9</accession>
<gene>
    <name evidence="1" type="ORF">YQE_09649</name>
</gene>
<evidence type="ECO:0000313" key="1">
    <source>
        <dbReference type="EMBL" id="ENN73753.1"/>
    </source>
</evidence>
<sequence>VIQRNNEIPNFSLKVLRSDESQFTKCGLFNHRKNTVFWSDENPRLVRHVRHQVRFGFKVWLGIVGTHIFFRTNWKIIYMIYPYRFDKIFVSCKMALPLISVFKFGTILMNNFRITG</sequence>
<dbReference type="EMBL" id="KB741135">
    <property type="protein sequence ID" value="ENN73753.1"/>
    <property type="molecule type" value="Genomic_DNA"/>
</dbReference>
<protein>
    <submittedName>
        <fullName evidence="1">Uncharacterized protein</fullName>
    </submittedName>
</protein>
<feature type="non-terminal residue" evidence="1">
    <location>
        <position position="1"/>
    </location>
</feature>
<dbReference type="AlphaFoldDB" id="N6T7S9"/>
<organism evidence="1">
    <name type="scientific">Dendroctonus ponderosae</name>
    <name type="common">Mountain pine beetle</name>
    <dbReference type="NCBI Taxonomy" id="77166"/>
    <lineage>
        <taxon>Eukaryota</taxon>
        <taxon>Metazoa</taxon>
        <taxon>Ecdysozoa</taxon>
        <taxon>Arthropoda</taxon>
        <taxon>Hexapoda</taxon>
        <taxon>Insecta</taxon>
        <taxon>Pterygota</taxon>
        <taxon>Neoptera</taxon>
        <taxon>Endopterygota</taxon>
        <taxon>Coleoptera</taxon>
        <taxon>Polyphaga</taxon>
        <taxon>Cucujiformia</taxon>
        <taxon>Curculionidae</taxon>
        <taxon>Scolytinae</taxon>
        <taxon>Dendroctonus</taxon>
    </lineage>
</organism>
<dbReference type="HOGENOM" id="CLU_2102933_0_0_1"/>
<name>N6T7S9_DENPD</name>
<proteinExistence type="predicted"/>